<organism evidence="2 3">
    <name type="scientific">Hydnum rufescens UP504</name>
    <dbReference type="NCBI Taxonomy" id="1448309"/>
    <lineage>
        <taxon>Eukaryota</taxon>
        <taxon>Fungi</taxon>
        <taxon>Dikarya</taxon>
        <taxon>Basidiomycota</taxon>
        <taxon>Agaricomycotina</taxon>
        <taxon>Agaricomycetes</taxon>
        <taxon>Cantharellales</taxon>
        <taxon>Hydnaceae</taxon>
        <taxon>Hydnum</taxon>
    </lineage>
</organism>
<comment type="caution">
    <text evidence="2">The sequence shown here is derived from an EMBL/GenBank/DDBJ whole genome shotgun (WGS) entry which is preliminary data.</text>
</comment>
<keyword evidence="3" id="KW-1185">Reference proteome</keyword>
<evidence type="ECO:0000313" key="3">
    <source>
        <dbReference type="Proteomes" id="UP000886523"/>
    </source>
</evidence>
<dbReference type="EMBL" id="MU129501">
    <property type="protein sequence ID" value="KAF9502958.1"/>
    <property type="molecule type" value="Genomic_DNA"/>
</dbReference>
<dbReference type="Proteomes" id="UP000886523">
    <property type="component" value="Unassembled WGS sequence"/>
</dbReference>
<name>A0A9P6DLD5_9AGAM</name>
<sequence length="309" mass="33911">MSGYQDGGGVSSSGSISAVGKERGTGVPDWGTGDRTLGTMLWAVPAITGTTSAEDRNQAIHGLAGRKDSRSCVPNKAGTMDQTIQGVSFSIHNGHNPVEEWDEMEHPVVPDAFFHGAMTGQSKAPRVQGTTKRCLWWLVGDDDGGRMIHGLDKPSGWEDEEFDVRMEKMVWMAMQVPDAVFKHWELIEALLGWVSGWGMMTREHKDTGCGKFPGVAEFYGWKKDSSDKNEGRMMEANAQGLREWGGMGTCSGATAWMVRKARGLRKRLEAYGVCLVLKRWRDMKGGMLKSAGCKPQAEHACTRLVEVVL</sequence>
<evidence type="ECO:0000256" key="1">
    <source>
        <dbReference type="SAM" id="MobiDB-lite"/>
    </source>
</evidence>
<protein>
    <submittedName>
        <fullName evidence="2">Uncharacterized protein</fullName>
    </submittedName>
</protein>
<feature type="compositionally biased region" description="Gly residues" evidence="1">
    <location>
        <begin position="1"/>
        <end position="11"/>
    </location>
</feature>
<gene>
    <name evidence="2" type="ORF">BS47DRAFT_1369898</name>
</gene>
<reference evidence="2" key="1">
    <citation type="journal article" date="2020" name="Nat. Commun.">
        <title>Large-scale genome sequencing of mycorrhizal fungi provides insights into the early evolution of symbiotic traits.</title>
        <authorList>
            <person name="Miyauchi S."/>
            <person name="Kiss E."/>
            <person name="Kuo A."/>
            <person name="Drula E."/>
            <person name="Kohler A."/>
            <person name="Sanchez-Garcia M."/>
            <person name="Morin E."/>
            <person name="Andreopoulos B."/>
            <person name="Barry K.W."/>
            <person name="Bonito G."/>
            <person name="Buee M."/>
            <person name="Carver A."/>
            <person name="Chen C."/>
            <person name="Cichocki N."/>
            <person name="Clum A."/>
            <person name="Culley D."/>
            <person name="Crous P.W."/>
            <person name="Fauchery L."/>
            <person name="Girlanda M."/>
            <person name="Hayes R.D."/>
            <person name="Keri Z."/>
            <person name="LaButti K."/>
            <person name="Lipzen A."/>
            <person name="Lombard V."/>
            <person name="Magnuson J."/>
            <person name="Maillard F."/>
            <person name="Murat C."/>
            <person name="Nolan M."/>
            <person name="Ohm R.A."/>
            <person name="Pangilinan J."/>
            <person name="Pereira M.F."/>
            <person name="Perotto S."/>
            <person name="Peter M."/>
            <person name="Pfister S."/>
            <person name="Riley R."/>
            <person name="Sitrit Y."/>
            <person name="Stielow J.B."/>
            <person name="Szollosi G."/>
            <person name="Zifcakova L."/>
            <person name="Stursova M."/>
            <person name="Spatafora J.W."/>
            <person name="Tedersoo L."/>
            <person name="Vaario L.M."/>
            <person name="Yamada A."/>
            <person name="Yan M."/>
            <person name="Wang P."/>
            <person name="Xu J."/>
            <person name="Bruns T."/>
            <person name="Baldrian P."/>
            <person name="Vilgalys R."/>
            <person name="Dunand C."/>
            <person name="Henrissat B."/>
            <person name="Grigoriev I.V."/>
            <person name="Hibbett D."/>
            <person name="Nagy L.G."/>
            <person name="Martin F.M."/>
        </authorList>
    </citation>
    <scope>NUCLEOTIDE SEQUENCE</scope>
    <source>
        <strain evidence="2">UP504</strain>
    </source>
</reference>
<feature type="region of interest" description="Disordered" evidence="1">
    <location>
        <begin position="1"/>
        <end position="34"/>
    </location>
</feature>
<dbReference type="AlphaFoldDB" id="A0A9P6DLD5"/>
<proteinExistence type="predicted"/>
<accession>A0A9P6DLD5</accession>
<evidence type="ECO:0000313" key="2">
    <source>
        <dbReference type="EMBL" id="KAF9502958.1"/>
    </source>
</evidence>